<comment type="similarity">
    <text evidence="1 4">Belongs to the N(4)/N(6)-methyltransferase family.</text>
</comment>
<gene>
    <name evidence="6" type="ORF">IDJ75_00015</name>
</gene>
<dbReference type="PANTHER" id="PTHR13370">
    <property type="entry name" value="RNA METHYLASE-RELATED"/>
    <property type="match status" value="1"/>
</dbReference>
<evidence type="ECO:0000313" key="7">
    <source>
        <dbReference type="Proteomes" id="UP000618754"/>
    </source>
</evidence>
<dbReference type="Proteomes" id="UP000618754">
    <property type="component" value="Unassembled WGS sequence"/>
</dbReference>
<dbReference type="SUPFAM" id="SSF53335">
    <property type="entry name" value="S-adenosyl-L-methionine-dependent methyltransferases"/>
    <property type="match status" value="1"/>
</dbReference>
<feature type="domain" description="DNA methylase N-4/N-6" evidence="5">
    <location>
        <begin position="21"/>
        <end position="284"/>
    </location>
</feature>
<evidence type="ECO:0000256" key="2">
    <source>
        <dbReference type="ARBA" id="ARBA00022603"/>
    </source>
</evidence>
<dbReference type="InterPro" id="IPR002052">
    <property type="entry name" value="DNA_methylase_N6_adenine_CS"/>
</dbReference>
<evidence type="ECO:0000256" key="4">
    <source>
        <dbReference type="RuleBase" id="RU362026"/>
    </source>
</evidence>
<evidence type="ECO:0000256" key="1">
    <source>
        <dbReference type="ARBA" id="ARBA00006594"/>
    </source>
</evidence>
<dbReference type="PANTHER" id="PTHR13370:SF3">
    <property type="entry name" value="TRNA (GUANINE(10)-N2)-METHYLTRANSFERASE HOMOLOG"/>
    <property type="match status" value="1"/>
</dbReference>
<organism evidence="6 7">
    <name type="scientific">Mucilaginibacter rigui</name>
    <dbReference type="NCBI Taxonomy" id="534635"/>
    <lineage>
        <taxon>Bacteria</taxon>
        <taxon>Pseudomonadati</taxon>
        <taxon>Bacteroidota</taxon>
        <taxon>Sphingobacteriia</taxon>
        <taxon>Sphingobacteriales</taxon>
        <taxon>Sphingobacteriaceae</taxon>
        <taxon>Mucilaginibacter</taxon>
    </lineage>
</organism>
<reference evidence="6 7" key="1">
    <citation type="submission" date="2020-09" db="EMBL/GenBank/DDBJ databases">
        <title>Novel species of Mucilaginibacter isolated from a glacier on the Tibetan Plateau.</title>
        <authorList>
            <person name="Liu Q."/>
            <person name="Xin Y.-H."/>
        </authorList>
    </citation>
    <scope>NUCLEOTIDE SEQUENCE [LARGE SCALE GENOMIC DNA]</scope>
    <source>
        <strain evidence="6 7">CGMCC 1.13878</strain>
    </source>
</reference>
<accession>A0ABR7X0X6</accession>
<dbReference type="Pfam" id="PF01555">
    <property type="entry name" value="N6_N4_Mtase"/>
    <property type="match status" value="1"/>
</dbReference>
<dbReference type="InterPro" id="IPR001091">
    <property type="entry name" value="RM_Methyltransferase"/>
</dbReference>
<keyword evidence="7" id="KW-1185">Reference proteome</keyword>
<evidence type="ECO:0000256" key="3">
    <source>
        <dbReference type="ARBA" id="ARBA00022679"/>
    </source>
</evidence>
<dbReference type="Gene3D" id="3.40.50.150">
    <property type="entry name" value="Vaccinia Virus protein VP39"/>
    <property type="match status" value="1"/>
</dbReference>
<dbReference type="EMBL" id="JACWMW010000001">
    <property type="protein sequence ID" value="MBD1383645.1"/>
    <property type="molecule type" value="Genomic_DNA"/>
</dbReference>
<dbReference type="EC" id="2.1.1.-" evidence="4"/>
<keyword evidence="3" id="KW-0808">Transferase</keyword>
<proteinExistence type="inferred from homology"/>
<dbReference type="InterPro" id="IPR002941">
    <property type="entry name" value="DNA_methylase_N4/N6"/>
</dbReference>
<protein>
    <recommendedName>
        <fullName evidence="4">Methyltransferase</fullName>
        <ecNumber evidence="4">2.1.1.-</ecNumber>
    </recommendedName>
</protein>
<keyword evidence="2" id="KW-0489">Methyltransferase</keyword>
<dbReference type="RefSeq" id="WP_191173575.1">
    <property type="nucleotide sequence ID" value="NZ_JACWMW010000001.1"/>
</dbReference>
<dbReference type="PRINTS" id="PR00508">
    <property type="entry name" value="S21N4MTFRASE"/>
</dbReference>
<dbReference type="InterPro" id="IPR029063">
    <property type="entry name" value="SAM-dependent_MTases_sf"/>
</dbReference>
<dbReference type="PROSITE" id="PS00092">
    <property type="entry name" value="N6_MTASE"/>
    <property type="match status" value="1"/>
</dbReference>
<evidence type="ECO:0000313" key="6">
    <source>
        <dbReference type="EMBL" id="MBD1383645.1"/>
    </source>
</evidence>
<comment type="caution">
    <text evidence="6">The sequence shown here is derived from an EMBL/GenBank/DDBJ whole genome shotgun (WGS) entry which is preliminary data.</text>
</comment>
<evidence type="ECO:0000259" key="5">
    <source>
        <dbReference type="Pfam" id="PF01555"/>
    </source>
</evidence>
<name>A0ABR7X0X6_9SPHI</name>
<sequence>MNKLVLGDCLDELKKVESSSVDLVIADPPYWKVIGEKWDYQWRTEHDYVKWANTWIEEVSRVLRFGGTFYLFGYFRTLALLVPYFEKAGLELRQQILVDKGIRSVGGRATRNYKLFPNTTESILFIIKDNKKFIKPYLKDFQSKKKLTAKEINEALGVKSNGGGMWSIYTGKNVCEQFPTKELWMKLQGVLEFDLNYEKVAQTFNPQMGLTDVWRDIDFYKEDRVHPTQKPLPLIKRLIQASSNEGDLVLDPFAGSGSTVIAAKQLNRNYHAIEIDEPYFKEIKLRIETIDSPLKAFLAV</sequence>